<comment type="caution">
    <text evidence="2">The sequence shown here is derived from an EMBL/GenBank/DDBJ whole genome shotgun (WGS) entry which is preliminary data.</text>
</comment>
<sequence length="180" mass="20532">MIPTPQSSNRPYISLATPHSQRPAPIPTPAVPATATIYCLTDGLDSFGGMLGRGSCMGENWVSNGDTKTERQASPKRSHQNWLARDGAKTMQMPTLLPSFRQTSLSFRDDNNNNNKNNNKNGFVYIFYLRTFHPNVTSHTDRILLPQRERESPWCCWCRILRLGCWRFLLLCLFLSPWSI</sequence>
<evidence type="ECO:0000256" key="1">
    <source>
        <dbReference type="SAM" id="MobiDB-lite"/>
    </source>
</evidence>
<dbReference type="AlphaFoldDB" id="A0A8H3J9T0"/>
<proteinExistence type="predicted"/>
<keyword evidence="3" id="KW-1185">Reference proteome</keyword>
<name>A0A8H3J9T0_9LECA</name>
<accession>A0A8H3J9T0</accession>
<dbReference type="Proteomes" id="UP000664203">
    <property type="component" value="Unassembled WGS sequence"/>
</dbReference>
<protein>
    <submittedName>
        <fullName evidence="2">Uncharacterized protein</fullName>
    </submittedName>
</protein>
<feature type="region of interest" description="Disordered" evidence="1">
    <location>
        <begin position="1"/>
        <end position="26"/>
    </location>
</feature>
<gene>
    <name evidence="2" type="ORF">ALECFALPRED_010904</name>
</gene>
<dbReference type="EMBL" id="CAJPDR010000938">
    <property type="protein sequence ID" value="CAF9943245.1"/>
    <property type="molecule type" value="Genomic_DNA"/>
</dbReference>
<feature type="compositionally biased region" description="Polar residues" evidence="1">
    <location>
        <begin position="1"/>
        <end position="11"/>
    </location>
</feature>
<evidence type="ECO:0000313" key="2">
    <source>
        <dbReference type="EMBL" id="CAF9943245.1"/>
    </source>
</evidence>
<organism evidence="2 3">
    <name type="scientific">Alectoria fallacina</name>
    <dbReference type="NCBI Taxonomy" id="1903189"/>
    <lineage>
        <taxon>Eukaryota</taxon>
        <taxon>Fungi</taxon>
        <taxon>Dikarya</taxon>
        <taxon>Ascomycota</taxon>
        <taxon>Pezizomycotina</taxon>
        <taxon>Lecanoromycetes</taxon>
        <taxon>OSLEUM clade</taxon>
        <taxon>Lecanoromycetidae</taxon>
        <taxon>Lecanorales</taxon>
        <taxon>Lecanorineae</taxon>
        <taxon>Parmeliaceae</taxon>
        <taxon>Alectoria</taxon>
    </lineage>
</organism>
<evidence type="ECO:0000313" key="3">
    <source>
        <dbReference type="Proteomes" id="UP000664203"/>
    </source>
</evidence>
<reference evidence="2" key="1">
    <citation type="submission" date="2021-03" db="EMBL/GenBank/DDBJ databases">
        <authorList>
            <person name="Tagirdzhanova G."/>
        </authorList>
    </citation>
    <scope>NUCLEOTIDE SEQUENCE</scope>
</reference>
<feature type="region of interest" description="Disordered" evidence="1">
    <location>
        <begin position="62"/>
        <end position="82"/>
    </location>
</feature>